<dbReference type="PANTHER" id="PTHR45939">
    <property type="entry name" value="PEROXISOMAL MEMBRANE PROTEIN PMP34-RELATED"/>
    <property type="match status" value="1"/>
</dbReference>
<dbReference type="Pfam" id="PF00153">
    <property type="entry name" value="Mito_carr"/>
    <property type="match status" value="3"/>
</dbReference>
<comment type="similarity">
    <text evidence="2">Belongs to the mitochondrial carrier (TC 2.A.29) family.</text>
</comment>
<feature type="repeat" description="Solcar" evidence="8">
    <location>
        <begin position="14"/>
        <end position="107"/>
    </location>
</feature>
<evidence type="ECO:0000256" key="4">
    <source>
        <dbReference type="ARBA" id="ARBA00022692"/>
    </source>
</evidence>
<reference evidence="9 10" key="2">
    <citation type="journal article" date="2014" name="J. Gen. Appl. Microbiol.">
        <title>The early diverging ascomycetous budding yeast Saitoella complicata has three histone deacetylases belonging to the Clr6, Hos2, and Rpd3 lineages.</title>
        <authorList>
            <person name="Nishida H."/>
            <person name="Matsumoto T."/>
            <person name="Kondo S."/>
            <person name="Hamamoto M."/>
            <person name="Yoshikawa H."/>
        </authorList>
    </citation>
    <scope>NUCLEOTIDE SEQUENCE [LARGE SCALE GENOMIC DNA]</scope>
    <source>
        <strain evidence="9 10">NRRL Y-17804</strain>
    </source>
</reference>
<organism evidence="9 10">
    <name type="scientific">Saitoella complicata (strain BCRC 22490 / CBS 7301 / JCM 7358 / NBRC 10748 / NRRL Y-17804)</name>
    <dbReference type="NCBI Taxonomy" id="698492"/>
    <lineage>
        <taxon>Eukaryota</taxon>
        <taxon>Fungi</taxon>
        <taxon>Dikarya</taxon>
        <taxon>Ascomycota</taxon>
        <taxon>Taphrinomycotina</taxon>
        <taxon>Taphrinomycotina incertae sedis</taxon>
        <taxon>Saitoella</taxon>
    </lineage>
</organism>
<evidence type="ECO:0000256" key="8">
    <source>
        <dbReference type="PROSITE-ProRule" id="PRU00282"/>
    </source>
</evidence>
<keyword evidence="3" id="KW-0813">Transport</keyword>
<dbReference type="InterPro" id="IPR023395">
    <property type="entry name" value="MCP_dom_sf"/>
</dbReference>
<evidence type="ECO:0000256" key="2">
    <source>
        <dbReference type="ARBA" id="ARBA00006375"/>
    </source>
</evidence>
<dbReference type="PANTHER" id="PTHR45939:SF2">
    <property type="entry name" value="CARRIER PROTEIN, PUTATIVE (AFU_ORTHOLOGUE AFUA_2G13870)-RELATED"/>
    <property type="match status" value="1"/>
</dbReference>
<dbReference type="Proteomes" id="UP000033140">
    <property type="component" value="Unassembled WGS sequence"/>
</dbReference>
<evidence type="ECO:0000256" key="1">
    <source>
        <dbReference type="ARBA" id="ARBA00004141"/>
    </source>
</evidence>
<evidence type="ECO:0008006" key="11">
    <source>
        <dbReference type="Google" id="ProtNLM"/>
    </source>
</evidence>
<evidence type="ECO:0000313" key="10">
    <source>
        <dbReference type="Proteomes" id="UP000033140"/>
    </source>
</evidence>
<protein>
    <recommendedName>
        <fullName evidence="11">Mitochondrial carrier</fullName>
    </recommendedName>
</protein>
<dbReference type="SUPFAM" id="SSF103506">
    <property type="entry name" value="Mitochondrial carrier"/>
    <property type="match status" value="1"/>
</dbReference>
<reference evidence="9 10" key="3">
    <citation type="journal article" date="2015" name="Genome Announc.">
        <title>Draft Genome Sequence of the Archiascomycetous Yeast Saitoella complicata.</title>
        <authorList>
            <person name="Yamauchi K."/>
            <person name="Kondo S."/>
            <person name="Hamamoto M."/>
            <person name="Takahashi Y."/>
            <person name="Ogura Y."/>
            <person name="Hayashi T."/>
            <person name="Nishida H."/>
        </authorList>
    </citation>
    <scope>NUCLEOTIDE SEQUENCE [LARGE SCALE GENOMIC DNA]</scope>
    <source>
        <strain evidence="9 10">NRRL Y-17804</strain>
    </source>
</reference>
<dbReference type="GO" id="GO:0015217">
    <property type="term" value="F:ADP transmembrane transporter activity"/>
    <property type="evidence" value="ECO:0007669"/>
    <property type="project" value="TreeGrafter"/>
</dbReference>
<keyword evidence="4 8" id="KW-0812">Transmembrane</keyword>
<dbReference type="PROSITE" id="PS50920">
    <property type="entry name" value="SOLCAR"/>
    <property type="match status" value="3"/>
</dbReference>
<reference evidence="9 10" key="1">
    <citation type="journal article" date="2011" name="J. Gen. Appl. Microbiol.">
        <title>Draft genome sequencing of the enigmatic yeast Saitoella complicata.</title>
        <authorList>
            <person name="Nishida H."/>
            <person name="Hamamoto M."/>
            <person name="Sugiyama J."/>
        </authorList>
    </citation>
    <scope>NUCLEOTIDE SEQUENCE [LARGE SCALE GENOMIC DNA]</scope>
    <source>
        <strain evidence="9 10">NRRL Y-17804</strain>
    </source>
</reference>
<keyword evidence="7 8" id="KW-0472">Membrane</keyword>
<sequence>MPSLQEKAQAAAANDPLVSATSGAVGSAIANALVYPLDVIVSRLQTQNEKGTFVDDPAAYSGLVDALVRIYKEESLSAFFLGLKVDTLSVVSSTFFYHFAYTYMRTNRLQSRSKVVSKTVSTLGPAEELAIGAIAGIISRFFTTPLQNVVKRKQTVAITSQIRSIERSLGDQPVPTAMEILREIYSEKGITGLWTGYRSACVLTVNPSISYYAYEVLKSFAIPQDRRSNPTSKEIFLYSALAKSLATVLTYPLILTKSRAQVSSSKNANSVAMIRKVFKSEGLQGLYKGVGPQVLKGFFQQGLMMMIKDRVGSFIVAIYLLLRRVRGRNIAETAQNLASEAAQNKSVQVARQNAEAVAAKAKEAGQTVDQYLTNSGAKDKAAELAGKAKGSIDSAYTKVAEVVRDADIPSKALEVKENVAKAYADSGAKELVGRAGAKADEMLAKTGIKEQAASLQGVAGTRWKESGAGEKVGQLLENAARAVPGRETTNQNEAYENVKAMAGELAEKTKGAASGLTQQVELPKAENVGKIVETAKAGAQGVASKAQDCSVNGAVGGSSAKERSKSFFLVMAQRAGVLQRFLDKRERMYDIEEKREEMSCIIIISCIQIFLRSYFRNGSSKEEGSRSRLYAQQLLWSGRSALSPSSSLLYDKLSDFWKHLAPHHNLSIRSICPHHLDDRARLFTKKSTLRRRIRQLFMPMPTEWLPHFASRLISTQSLATVADNLRRRPRARLHCLIHQAQR</sequence>
<feature type="repeat" description="Solcar" evidence="8">
    <location>
        <begin position="123"/>
        <end position="220"/>
    </location>
</feature>
<feature type="repeat" description="Solcar" evidence="8">
    <location>
        <begin position="230"/>
        <end position="314"/>
    </location>
</feature>
<comment type="subcellular location">
    <subcellularLocation>
        <location evidence="1">Membrane</location>
        <topology evidence="1">Multi-pass membrane protein</topology>
    </subcellularLocation>
</comment>
<name>A0A0E9NG83_SAICN</name>
<dbReference type="InterPro" id="IPR018108">
    <property type="entry name" value="MCP_transmembrane"/>
</dbReference>
<keyword evidence="10" id="KW-1185">Reference proteome</keyword>
<evidence type="ECO:0000256" key="7">
    <source>
        <dbReference type="ARBA" id="ARBA00023136"/>
    </source>
</evidence>
<dbReference type="Gene3D" id="1.50.40.10">
    <property type="entry name" value="Mitochondrial carrier domain"/>
    <property type="match status" value="1"/>
</dbReference>
<evidence type="ECO:0000313" key="9">
    <source>
        <dbReference type="EMBL" id="GAO48833.1"/>
    </source>
</evidence>
<keyword evidence="5" id="KW-0677">Repeat</keyword>
<dbReference type="EMBL" id="BACD03000017">
    <property type="protein sequence ID" value="GAO48833.1"/>
    <property type="molecule type" value="Genomic_DNA"/>
</dbReference>
<comment type="caution">
    <text evidence="9">The sequence shown here is derived from an EMBL/GenBank/DDBJ whole genome shotgun (WGS) entry which is preliminary data.</text>
</comment>
<accession>A0A0E9NG83</accession>
<dbReference type="GO" id="GO:0016020">
    <property type="term" value="C:membrane"/>
    <property type="evidence" value="ECO:0007669"/>
    <property type="project" value="UniProtKB-SubCell"/>
</dbReference>
<evidence type="ECO:0000256" key="3">
    <source>
        <dbReference type="ARBA" id="ARBA00022448"/>
    </source>
</evidence>
<keyword evidence="6" id="KW-1133">Transmembrane helix</keyword>
<evidence type="ECO:0000256" key="6">
    <source>
        <dbReference type="ARBA" id="ARBA00022989"/>
    </source>
</evidence>
<gene>
    <name evidence="9" type="ORF">G7K_3001-t3</name>
</gene>
<proteinExistence type="inferred from homology"/>
<dbReference type="AlphaFoldDB" id="A0A0E9NG83"/>
<dbReference type="InterPro" id="IPR052217">
    <property type="entry name" value="Mito/Peroxisomal_Carrier"/>
</dbReference>
<dbReference type="STRING" id="698492.A0A0E9NG83"/>
<evidence type="ECO:0000256" key="5">
    <source>
        <dbReference type="ARBA" id="ARBA00022737"/>
    </source>
</evidence>